<dbReference type="RefSeq" id="XP_038742763.1">
    <property type="nucleotide sequence ID" value="XM_038891830.1"/>
</dbReference>
<proteinExistence type="predicted"/>
<dbReference type="AlphaFoldDB" id="A0A9P6LI72"/>
<sequence>MASPNIGFFPFAPTEDLTSVATFHIVLSTAQPLMTTLLSLPREIRDDILRFALPDDRPAPESPAASLDRVELSHADVGGMELYEDQTSVFVERERPTGFPSLLLVNKQIHAEVLPLLQQHDANLVLDIMYVKECGWWPTWLSSTCLRRARFSTLYVQIRIFDPPEDVPFSWSRDNIFYRGDIYQSTRNISPACVTTAFHQIILAFLRHGPRYGPKVVEDVEGWPPASPCSAQNLVIDVLLPENAEDHLVLGSMHGVINDRTPSAPSPRQLLSHLIAATLLHRNQPPQPIITMANSSEGLDNLSTMFEWRFHEIWRIHADGRPEEAEISACELLMEPRLGSLHRAGLHLLLAGSPHDYVEHAKEAVRLYTEVKQQYQDTFSSEQKANIEKMLDAAKASLHKARTDEQAINRDMERATQVHLPRFLGQEANDSSAAGETMNDFHDASIKQAIEPSRDDENEGPSDHGVPEPILSSSQNVPRIVLPSNQTAVETIAGGSQHVQDAGHSQSSAVTDLDDDTTPLPEIKDFQSADHEKA</sequence>
<dbReference type="OrthoDB" id="2823490at2759"/>
<keyword evidence="3" id="KW-1185">Reference proteome</keyword>
<dbReference type="EMBL" id="JAATWM020000032">
    <property type="protein sequence ID" value="KAF9873302.1"/>
    <property type="molecule type" value="Genomic_DNA"/>
</dbReference>
<dbReference type="GeneID" id="62164904"/>
<protein>
    <submittedName>
        <fullName evidence="2">Uncharacterized protein</fullName>
    </submittedName>
</protein>
<feature type="compositionally biased region" description="Polar residues" evidence="1">
    <location>
        <begin position="471"/>
        <end position="489"/>
    </location>
</feature>
<feature type="compositionally biased region" description="Basic and acidic residues" evidence="1">
    <location>
        <begin position="522"/>
        <end position="534"/>
    </location>
</feature>
<evidence type="ECO:0000313" key="2">
    <source>
        <dbReference type="EMBL" id="KAF9873302.1"/>
    </source>
</evidence>
<reference evidence="2" key="1">
    <citation type="submission" date="2020-03" db="EMBL/GenBank/DDBJ databases">
        <authorList>
            <person name="He L."/>
        </authorList>
    </citation>
    <scope>NUCLEOTIDE SEQUENCE</scope>
    <source>
        <strain evidence="2">CkLH20</strain>
    </source>
</reference>
<accession>A0A9P6LI72</accession>
<name>A0A9P6LI72_9PEZI</name>
<comment type="caution">
    <text evidence="2">The sequence shown here is derived from an EMBL/GenBank/DDBJ whole genome shotgun (WGS) entry which is preliminary data.</text>
</comment>
<feature type="region of interest" description="Disordered" evidence="1">
    <location>
        <begin position="452"/>
        <end position="534"/>
    </location>
</feature>
<reference evidence="2" key="2">
    <citation type="submission" date="2020-11" db="EMBL/GenBank/DDBJ databases">
        <title>Whole genome sequencing of Colletotrichum sp.</title>
        <authorList>
            <person name="Li H."/>
        </authorList>
    </citation>
    <scope>NUCLEOTIDE SEQUENCE</scope>
    <source>
        <strain evidence="2">CkLH20</strain>
    </source>
</reference>
<evidence type="ECO:0000313" key="3">
    <source>
        <dbReference type="Proteomes" id="UP000781932"/>
    </source>
</evidence>
<evidence type="ECO:0000256" key="1">
    <source>
        <dbReference type="SAM" id="MobiDB-lite"/>
    </source>
</evidence>
<organism evidence="2 3">
    <name type="scientific">Colletotrichum karsti</name>
    <dbReference type="NCBI Taxonomy" id="1095194"/>
    <lineage>
        <taxon>Eukaryota</taxon>
        <taxon>Fungi</taxon>
        <taxon>Dikarya</taxon>
        <taxon>Ascomycota</taxon>
        <taxon>Pezizomycotina</taxon>
        <taxon>Sordariomycetes</taxon>
        <taxon>Hypocreomycetidae</taxon>
        <taxon>Glomerellales</taxon>
        <taxon>Glomerellaceae</taxon>
        <taxon>Colletotrichum</taxon>
        <taxon>Colletotrichum boninense species complex</taxon>
    </lineage>
</organism>
<gene>
    <name evidence="2" type="ORF">CkaCkLH20_09115</name>
</gene>
<feature type="compositionally biased region" description="Polar residues" evidence="1">
    <location>
        <begin position="497"/>
        <end position="510"/>
    </location>
</feature>
<dbReference type="Proteomes" id="UP000781932">
    <property type="component" value="Unassembled WGS sequence"/>
</dbReference>